<gene>
    <name evidence="1" type="ORF">THIOM_003088</name>
</gene>
<reference evidence="1 2" key="1">
    <citation type="submission" date="2016-05" db="EMBL/GenBank/DDBJ databases">
        <title>Single-cell genome of chain-forming Candidatus Thiomargarita nelsonii and comparison to other large sulfur-oxidizing bacteria.</title>
        <authorList>
            <person name="Winkel M."/>
            <person name="Salman V."/>
            <person name="Woyke T."/>
            <person name="Schulz-Vogt H."/>
            <person name="Richter M."/>
            <person name="Flood B."/>
            <person name="Bailey J."/>
            <person name="Amann R."/>
            <person name="Mussmann M."/>
        </authorList>
    </citation>
    <scope>NUCLEOTIDE SEQUENCE [LARGE SCALE GENOMIC DNA]</scope>
    <source>
        <strain evidence="1 2">THI036</strain>
    </source>
</reference>
<evidence type="ECO:0000313" key="1">
    <source>
        <dbReference type="EMBL" id="OAD21149.1"/>
    </source>
</evidence>
<accession>A0A176RZM8</accession>
<name>A0A176RZM8_9GAMM</name>
<keyword evidence="2" id="KW-1185">Reference proteome</keyword>
<evidence type="ECO:0000313" key="2">
    <source>
        <dbReference type="Proteomes" id="UP000076962"/>
    </source>
</evidence>
<dbReference type="EMBL" id="LUTY01001833">
    <property type="protein sequence ID" value="OAD21149.1"/>
    <property type="molecule type" value="Genomic_DNA"/>
</dbReference>
<proteinExistence type="predicted"/>
<comment type="caution">
    <text evidence="1">The sequence shown here is derived from an EMBL/GenBank/DDBJ whole genome shotgun (WGS) entry which is preliminary data.</text>
</comment>
<dbReference type="Proteomes" id="UP000076962">
    <property type="component" value="Unassembled WGS sequence"/>
</dbReference>
<organism evidence="1 2">
    <name type="scientific">Candidatus Thiomargarita nelsonii</name>
    <dbReference type="NCBI Taxonomy" id="1003181"/>
    <lineage>
        <taxon>Bacteria</taxon>
        <taxon>Pseudomonadati</taxon>
        <taxon>Pseudomonadota</taxon>
        <taxon>Gammaproteobacteria</taxon>
        <taxon>Thiotrichales</taxon>
        <taxon>Thiotrichaceae</taxon>
        <taxon>Thiomargarita</taxon>
    </lineage>
</organism>
<protein>
    <submittedName>
        <fullName evidence="1">Uncharacterized protein</fullName>
    </submittedName>
</protein>
<dbReference type="AlphaFoldDB" id="A0A176RZM8"/>
<feature type="non-terminal residue" evidence="1">
    <location>
        <position position="78"/>
    </location>
</feature>
<sequence>MSTLLLVSRSIRPASNLFNFFGRGEIEMRKLFDRYLTAFVLVTYSQMSLAIDGDEMEENAAHIEVSAFNRRVCSNWRV</sequence>